<proteinExistence type="predicted"/>
<organism evidence="1 2">
    <name type="scientific">Diphasiastrum complanatum</name>
    <name type="common">Issler's clubmoss</name>
    <name type="synonym">Lycopodium complanatum</name>
    <dbReference type="NCBI Taxonomy" id="34168"/>
    <lineage>
        <taxon>Eukaryota</taxon>
        <taxon>Viridiplantae</taxon>
        <taxon>Streptophyta</taxon>
        <taxon>Embryophyta</taxon>
        <taxon>Tracheophyta</taxon>
        <taxon>Lycopodiopsida</taxon>
        <taxon>Lycopodiales</taxon>
        <taxon>Lycopodiaceae</taxon>
        <taxon>Lycopodioideae</taxon>
        <taxon>Diphasiastrum</taxon>
    </lineage>
</organism>
<dbReference type="EMBL" id="CM055100">
    <property type="protein sequence ID" value="KAJ7543555.1"/>
    <property type="molecule type" value="Genomic_DNA"/>
</dbReference>
<dbReference type="Proteomes" id="UP001162992">
    <property type="component" value="Chromosome 9"/>
</dbReference>
<name>A0ACC2CNG5_DIPCM</name>
<reference evidence="2" key="1">
    <citation type="journal article" date="2024" name="Proc. Natl. Acad. Sci. U.S.A.">
        <title>Extraordinary preservation of gene collinearity over three hundred million years revealed in homosporous lycophytes.</title>
        <authorList>
            <person name="Li C."/>
            <person name="Wickell D."/>
            <person name="Kuo L.Y."/>
            <person name="Chen X."/>
            <person name="Nie B."/>
            <person name="Liao X."/>
            <person name="Peng D."/>
            <person name="Ji J."/>
            <person name="Jenkins J."/>
            <person name="Williams M."/>
            <person name="Shu S."/>
            <person name="Plott C."/>
            <person name="Barry K."/>
            <person name="Rajasekar S."/>
            <person name="Grimwood J."/>
            <person name="Han X."/>
            <person name="Sun S."/>
            <person name="Hou Z."/>
            <person name="He W."/>
            <person name="Dai G."/>
            <person name="Sun C."/>
            <person name="Schmutz J."/>
            <person name="Leebens-Mack J.H."/>
            <person name="Li F.W."/>
            <person name="Wang L."/>
        </authorList>
    </citation>
    <scope>NUCLEOTIDE SEQUENCE [LARGE SCALE GENOMIC DNA]</scope>
    <source>
        <strain evidence="2">cv. PW_Plant_1</strain>
    </source>
</reference>
<sequence length="447" mass="48839">MREKKERSRKNWIAKLSGKNTEKTETETIAMVKKAVLVGCNYPGTKAELHGCINDVKRMQRSLIERFGFAEEDIRVLIDTDPRSEQPTGINVRRALSDLVEGSEEGDVLFFHYSGHGVQIPAESGEADDTGYDECIVPCDMNLITDDDFREIVNELPRGCPLTIVSDSCHSGGLISHAKQQVGVLASKQSSHESGSNSDGLKGLIIDGVHGALESRGIHLPFGHHQSQHERPSDRREVHYSGGGHAKSRALPLSTFLEMFEQKTGRHNVTVGNIRPSLFDAFGEDASPKVKKFVSLIVSRLQSGESESFWGTVGALAQDFLKTKLDEAHDSSQYVQPALDTPATSHQAAYAGSNPELRKKRSADMGILVSGCQSDETSADANPTGNPKEAYGALSNAVQTILAQTDGPLTNRDLVLSVRKHLAQQGFKQHPCLFCSDENVETIFICE</sequence>
<evidence type="ECO:0000313" key="2">
    <source>
        <dbReference type="Proteomes" id="UP001162992"/>
    </source>
</evidence>
<protein>
    <submittedName>
        <fullName evidence="1">Uncharacterized protein</fullName>
    </submittedName>
</protein>
<gene>
    <name evidence="1" type="ORF">O6H91_09G043100</name>
</gene>
<evidence type="ECO:0000313" key="1">
    <source>
        <dbReference type="EMBL" id="KAJ7543555.1"/>
    </source>
</evidence>
<comment type="caution">
    <text evidence="1">The sequence shown here is derived from an EMBL/GenBank/DDBJ whole genome shotgun (WGS) entry which is preliminary data.</text>
</comment>
<keyword evidence="2" id="KW-1185">Reference proteome</keyword>
<accession>A0ACC2CNG5</accession>